<feature type="domain" description="Carrier" evidence="6">
    <location>
        <begin position="891"/>
        <end position="946"/>
    </location>
</feature>
<keyword evidence="4" id="KW-0436">Ligase</keyword>
<dbReference type="RefSeq" id="WP_377576192.1">
    <property type="nucleotide sequence ID" value="NZ_JBHTMP010000060.1"/>
</dbReference>
<evidence type="ECO:0000256" key="4">
    <source>
        <dbReference type="ARBA" id="ARBA00022598"/>
    </source>
</evidence>
<dbReference type="SUPFAM" id="SSF56801">
    <property type="entry name" value="Acetyl-CoA synthetase-like"/>
    <property type="match status" value="1"/>
</dbReference>
<dbReference type="InterPro" id="IPR023213">
    <property type="entry name" value="CAT-like_dom_sf"/>
</dbReference>
<evidence type="ECO:0000259" key="8">
    <source>
        <dbReference type="Pfam" id="PF07993"/>
    </source>
</evidence>
<dbReference type="InterPro" id="IPR013120">
    <property type="entry name" value="FAR_NAD-bd"/>
</dbReference>
<dbReference type="EMBL" id="JBHTMP010000060">
    <property type="protein sequence ID" value="MFD1324863.1"/>
    <property type="molecule type" value="Genomic_DNA"/>
</dbReference>
<dbReference type="InterPro" id="IPR001242">
    <property type="entry name" value="Condensation_dom"/>
</dbReference>
<dbReference type="CDD" id="cd05930">
    <property type="entry name" value="A_NRPS"/>
    <property type="match status" value="1"/>
</dbReference>
<dbReference type="InterPro" id="IPR010080">
    <property type="entry name" value="Thioester_reductase-like_dom"/>
</dbReference>
<dbReference type="InterPro" id="IPR036736">
    <property type="entry name" value="ACP-like_sf"/>
</dbReference>
<sequence>MTDPVSLTEAQAGIWAGQQLDPNSPAYNAGEYVELHGPLDVVGFESALRRAVAEAEALHTRFAPGPVQLVEPSADWPLHRLAAASREEAEAWMRADLATPVDLATGPLFGQALITIGPDHHLWYQRVHHIAADGYAFALLARRVAQLYTAARTGGDPDRGRFAPYRPVLDEDLGYQGSERRATDRDFWTAYLAGAPTPATLAPPAPMSHGVLRHRVALAGVLDAAGTRWPDLVLAAVVALLHRRTGADEVVLGLPVMGRLGSASLRVPCMGMNIVPLRIAVPPVATLAELAAVVATELRATRPHHRYRYEQLRRDLGLVGGDRRLFGPVVNIMPFEYRLGFDGLTATSHNVSAGPVEDLSFAVADRGQGRYLDLDANPAAYDGTDLTGYAEELLDLLAAAGQDRPVTRPATVLDGGPLPGSPVPVTDLISAAARRQPDRVAIVDGARQRTYAQLLADATGIAGRLAELGAGPGTLVAVALPRGADAVTAILGTLLSGAAYLPLDPDGPLERAGAVLADARPALTITRDGIQARADGVDRTSDLGYVIYTSGSTGRPNGVAVGRDALAHFVAGATHRYGITAADRVLQFAPLHFDASVEEIFLTLCAGGTLVVRTERMLDSVADLLAGCAEYGVTVLDLPTAYWHELAYAALPLPASIRTVIIGGEAALPERVARWHDTVGPKVTLLNTYGPTEATVVATVATLTADDPEAPIGRPLPGVRCAVVNGELRLLGGGLASGYLGRPELTAARFVGAGEQRAYRTGDRVRVRADGQLVFTGRVDDEFKISGHRVDPAEIESVLLRHPAVAEAAVVGRTGSGGVKHLVAHVVTDLPDAQLREHAGRTLPAAMVPTVFVRTARLPRTPNGKIDRNALRAVPIEPTEAVAGATDTERRVLAVLREVLGATEVGVHDDFFALGGQSLQTIQIANRLGVPVATVFAHSTAAGLAGVLGHRSDPSTPAPVEVEQVAEHVADALLPADIGPRSPAVETGRVLLTGATGFVGVHLLAELLATRPDTRVACLVRADDVTTGLARIEEALARRGLSVPLDRVEVVVGEVAKPYAGPPVDEVYHAAASVSVVRGYRSLRPTNVDGTRNVLALGVPFHHISTLAVCADPGFVPAHDGLRDGYQRSKWAAEELVRQAGDRGLPVTVYRLGRVVGPADTGYVNPDDLVWRILRAGVPRGVLPDLGVAEPWTPVDWVAATVVALARAGATGVHNLVPAPPVRLTDVADWVRDYGFDVELVPLASWRERVRADASDSDAATLAFFDQADPVGTPAPARVQQPAVGPPCPSIGRELMHRYLDHAVATGLLPGGM</sequence>
<feature type="domain" description="AMP-binding enzyme C-terminal" evidence="9">
    <location>
        <begin position="794"/>
        <end position="865"/>
    </location>
</feature>
<evidence type="ECO:0000313" key="11">
    <source>
        <dbReference type="Proteomes" id="UP001597260"/>
    </source>
</evidence>
<evidence type="ECO:0000256" key="1">
    <source>
        <dbReference type="ARBA" id="ARBA00001957"/>
    </source>
</evidence>
<comment type="caution">
    <text evidence="10">The sequence shown here is derived from an EMBL/GenBank/DDBJ whole genome shotgun (WGS) entry which is preliminary data.</text>
</comment>
<evidence type="ECO:0000256" key="3">
    <source>
        <dbReference type="ARBA" id="ARBA00022553"/>
    </source>
</evidence>
<dbReference type="Proteomes" id="UP001597260">
    <property type="component" value="Unassembled WGS sequence"/>
</dbReference>
<feature type="domain" description="AMP-dependent synthetase/ligase" evidence="5">
    <location>
        <begin position="541"/>
        <end position="732"/>
    </location>
</feature>
<dbReference type="Gene3D" id="1.10.1200.10">
    <property type="entry name" value="ACP-like"/>
    <property type="match status" value="1"/>
</dbReference>
<dbReference type="Pfam" id="PF07993">
    <property type="entry name" value="NAD_binding_4"/>
    <property type="match status" value="1"/>
</dbReference>
<accession>A0ABW3YQB6</accession>
<dbReference type="Gene3D" id="3.30.559.30">
    <property type="entry name" value="Nonribosomal peptide synthetase, condensation domain"/>
    <property type="match status" value="1"/>
</dbReference>
<keyword evidence="2" id="KW-0596">Phosphopantetheine</keyword>
<dbReference type="Pfam" id="PF00668">
    <property type="entry name" value="Condensation"/>
    <property type="match status" value="1"/>
</dbReference>
<dbReference type="InterPro" id="IPR036291">
    <property type="entry name" value="NAD(P)-bd_dom_sf"/>
</dbReference>
<proteinExistence type="predicted"/>
<keyword evidence="3" id="KW-0597">Phosphoprotein</keyword>
<feature type="domain" description="AMP-dependent synthetase/ligase" evidence="5">
    <location>
        <begin position="431"/>
        <end position="531"/>
    </location>
</feature>
<dbReference type="NCBIfam" id="TIGR01746">
    <property type="entry name" value="Thioester-redct"/>
    <property type="match status" value="1"/>
</dbReference>
<name>A0ABW3YQB6_9ACTN</name>
<dbReference type="InterPro" id="IPR000873">
    <property type="entry name" value="AMP-dep_synth/lig_dom"/>
</dbReference>
<dbReference type="InterPro" id="IPR025110">
    <property type="entry name" value="AMP-bd_C"/>
</dbReference>
<dbReference type="PANTHER" id="PTHR45527:SF1">
    <property type="entry name" value="FATTY ACID SYNTHASE"/>
    <property type="match status" value="1"/>
</dbReference>
<dbReference type="Gene3D" id="3.40.50.720">
    <property type="entry name" value="NAD(P)-binding Rossmann-like Domain"/>
    <property type="match status" value="1"/>
</dbReference>
<dbReference type="Pfam" id="PF13193">
    <property type="entry name" value="AMP-binding_C"/>
    <property type="match status" value="1"/>
</dbReference>
<gene>
    <name evidence="10" type="ORF">ACFQ4H_27635</name>
</gene>
<dbReference type="InterPro" id="IPR045851">
    <property type="entry name" value="AMP-bd_C_sf"/>
</dbReference>
<feature type="domain" description="Thioester reductase (TE)" evidence="8">
    <location>
        <begin position="992"/>
        <end position="1201"/>
    </location>
</feature>
<dbReference type="Gene3D" id="2.30.38.10">
    <property type="entry name" value="Luciferase, Domain 3"/>
    <property type="match status" value="1"/>
</dbReference>
<dbReference type="Pfam" id="PF00550">
    <property type="entry name" value="PP-binding"/>
    <property type="match status" value="1"/>
</dbReference>
<dbReference type="CDD" id="cd05235">
    <property type="entry name" value="SDR_e1"/>
    <property type="match status" value="1"/>
</dbReference>
<protein>
    <submittedName>
        <fullName evidence="10">Thioester reductase domain-containing protein</fullName>
    </submittedName>
</protein>
<keyword evidence="11" id="KW-1185">Reference proteome</keyword>
<evidence type="ECO:0000259" key="6">
    <source>
        <dbReference type="Pfam" id="PF00550"/>
    </source>
</evidence>
<comment type="cofactor">
    <cofactor evidence="1">
        <name>pantetheine 4'-phosphate</name>
        <dbReference type="ChEBI" id="CHEBI:47942"/>
    </cofactor>
</comment>
<dbReference type="Gene3D" id="3.30.559.10">
    <property type="entry name" value="Chloramphenicol acetyltransferase-like domain"/>
    <property type="match status" value="1"/>
</dbReference>
<dbReference type="PANTHER" id="PTHR45527">
    <property type="entry name" value="NONRIBOSOMAL PEPTIDE SYNTHETASE"/>
    <property type="match status" value="1"/>
</dbReference>
<feature type="domain" description="Condensation" evidence="7">
    <location>
        <begin position="4"/>
        <end position="400"/>
    </location>
</feature>
<evidence type="ECO:0000313" key="10">
    <source>
        <dbReference type="EMBL" id="MFD1324863.1"/>
    </source>
</evidence>
<dbReference type="Gene3D" id="3.40.50.980">
    <property type="match status" value="4"/>
</dbReference>
<dbReference type="SUPFAM" id="SSF47336">
    <property type="entry name" value="ACP-like"/>
    <property type="match status" value="1"/>
</dbReference>
<evidence type="ECO:0000259" key="5">
    <source>
        <dbReference type="Pfam" id="PF00501"/>
    </source>
</evidence>
<evidence type="ECO:0000259" key="9">
    <source>
        <dbReference type="Pfam" id="PF13193"/>
    </source>
</evidence>
<evidence type="ECO:0000259" key="7">
    <source>
        <dbReference type="Pfam" id="PF00668"/>
    </source>
</evidence>
<organism evidence="10 11">
    <name type="scientific">Micromonospora sonneratiae</name>
    <dbReference type="NCBI Taxonomy" id="1184706"/>
    <lineage>
        <taxon>Bacteria</taxon>
        <taxon>Bacillati</taxon>
        <taxon>Actinomycetota</taxon>
        <taxon>Actinomycetes</taxon>
        <taxon>Micromonosporales</taxon>
        <taxon>Micromonosporaceae</taxon>
        <taxon>Micromonospora</taxon>
    </lineage>
</organism>
<dbReference type="Gene3D" id="3.30.300.30">
    <property type="match status" value="1"/>
</dbReference>
<evidence type="ECO:0000256" key="2">
    <source>
        <dbReference type="ARBA" id="ARBA00022450"/>
    </source>
</evidence>
<dbReference type="Pfam" id="PF00501">
    <property type="entry name" value="AMP-binding"/>
    <property type="match status" value="2"/>
</dbReference>
<reference evidence="11" key="1">
    <citation type="journal article" date="2019" name="Int. J. Syst. Evol. Microbiol.">
        <title>The Global Catalogue of Microorganisms (GCM) 10K type strain sequencing project: providing services to taxonomists for standard genome sequencing and annotation.</title>
        <authorList>
            <consortium name="The Broad Institute Genomics Platform"/>
            <consortium name="The Broad Institute Genome Sequencing Center for Infectious Disease"/>
            <person name="Wu L."/>
            <person name="Ma J."/>
        </authorList>
    </citation>
    <scope>NUCLEOTIDE SEQUENCE [LARGE SCALE GENOMIC DNA]</scope>
    <source>
        <strain evidence="11">JCM 31037</strain>
    </source>
</reference>
<dbReference type="InterPro" id="IPR009081">
    <property type="entry name" value="PP-bd_ACP"/>
</dbReference>
<dbReference type="SUPFAM" id="SSF52777">
    <property type="entry name" value="CoA-dependent acyltransferases"/>
    <property type="match status" value="2"/>
</dbReference>
<dbReference type="SUPFAM" id="SSF51735">
    <property type="entry name" value="NAD(P)-binding Rossmann-fold domains"/>
    <property type="match status" value="1"/>
</dbReference>